<dbReference type="Pfam" id="PF18962">
    <property type="entry name" value="Por_Secre_tail"/>
    <property type="match status" value="1"/>
</dbReference>
<reference evidence="2 3" key="1">
    <citation type="journal article" date="2016" name="Nat. Commun.">
        <title>Thousands of microbial genomes shed light on interconnected biogeochemical processes in an aquifer system.</title>
        <authorList>
            <person name="Anantharaman K."/>
            <person name="Brown C.T."/>
            <person name="Hug L.A."/>
            <person name="Sharon I."/>
            <person name="Castelle C.J."/>
            <person name="Probst A.J."/>
            <person name="Thomas B.C."/>
            <person name="Singh A."/>
            <person name="Wilkins M.J."/>
            <person name="Karaoz U."/>
            <person name="Brodie E.L."/>
            <person name="Williams K.H."/>
            <person name="Hubbard S.S."/>
            <person name="Banfield J.F."/>
        </authorList>
    </citation>
    <scope>NUCLEOTIDE SEQUENCE [LARGE SCALE GENOMIC DNA]</scope>
</reference>
<proteinExistence type="predicted"/>
<feature type="domain" description="Secretion system C-terminal sorting" evidence="1">
    <location>
        <begin position="408"/>
        <end position="484"/>
    </location>
</feature>
<dbReference type="EMBL" id="MEUM01000149">
    <property type="protein sequence ID" value="OGC39138.1"/>
    <property type="molecule type" value="Genomic_DNA"/>
</dbReference>
<dbReference type="InterPro" id="IPR026444">
    <property type="entry name" value="Secre_tail"/>
</dbReference>
<name>A0A1F4U2D8_UNCW3</name>
<gene>
    <name evidence="2" type="ORF">A2Y85_08350</name>
</gene>
<protein>
    <recommendedName>
        <fullName evidence="1">Secretion system C-terminal sorting domain-containing protein</fullName>
    </recommendedName>
</protein>
<evidence type="ECO:0000313" key="2">
    <source>
        <dbReference type="EMBL" id="OGC39138.1"/>
    </source>
</evidence>
<dbReference type="AlphaFoldDB" id="A0A1F4U2D8"/>
<organism evidence="2 3">
    <name type="scientific">candidate division WOR-3 bacterium RBG_13_43_14</name>
    <dbReference type="NCBI Taxonomy" id="1802590"/>
    <lineage>
        <taxon>Bacteria</taxon>
        <taxon>Bacteria division WOR-3</taxon>
    </lineage>
</organism>
<evidence type="ECO:0000259" key="1">
    <source>
        <dbReference type="Pfam" id="PF18962"/>
    </source>
</evidence>
<comment type="caution">
    <text evidence="2">The sequence shown here is derived from an EMBL/GenBank/DDBJ whole genome shotgun (WGS) entry which is preliminary data.</text>
</comment>
<sequence>MIFKIVIVCSVLTLFTISIINAYPNGWSDDILLTPEDNRMRDLPDIAIDNYNNVWVVWDSADFMSGAGEILFTKLDSFGACIIPETNVSNNASFSITPEIAVDLSNNIHFVWRDDTPLGHGLWHAKLANDGSILVAPHIAVSGTDGETNRVYTTMNRFNEMDIVWDEFISGYNQLNYTKLDSLGNPLILKNVVSPNNVNARWPGIGTDSMANNHIAYSSSDSSAVGRLAYIKLDRSGNTVINTKHFGYGEGVTLMADCNQNIHIIYGSEGEPTWSVKYLKINQSGNVLIGPKVLDLRHAGLIHFTLDSLQFLHVIWPFLTTLDSFGIMYTKIDTLSNFVISPMPIIYPPYADMPYNNRIAVDNNNKLHVIWRDQRLGVYDIYYKRGENDQEINEQNYQCIDRYFQLSIYPNPAVNCCNISFATQTTNNIKIDLYDVLGCKIVSIENRTYTPGTYLMPFDACDIPSGVYFIVMKNDNETVCRKIVLRK</sequence>
<dbReference type="NCBIfam" id="TIGR04183">
    <property type="entry name" value="Por_Secre_tail"/>
    <property type="match status" value="1"/>
</dbReference>
<dbReference type="Proteomes" id="UP000177025">
    <property type="component" value="Unassembled WGS sequence"/>
</dbReference>
<evidence type="ECO:0000313" key="3">
    <source>
        <dbReference type="Proteomes" id="UP000177025"/>
    </source>
</evidence>
<accession>A0A1F4U2D8</accession>